<reference evidence="2 3" key="1">
    <citation type="journal article" date="2021" name="Plant Biotechnol. J.">
        <title>Multi-omics assisted identification of the key and species-specific regulatory components of drought-tolerant mechanisms in Gossypium stocksii.</title>
        <authorList>
            <person name="Yu D."/>
            <person name="Ke L."/>
            <person name="Zhang D."/>
            <person name="Wu Y."/>
            <person name="Sun Y."/>
            <person name="Mei J."/>
            <person name="Sun J."/>
            <person name="Sun Y."/>
        </authorList>
    </citation>
    <scope>NUCLEOTIDE SEQUENCE [LARGE SCALE GENOMIC DNA]</scope>
    <source>
        <strain evidence="3">cv. E1</strain>
        <tissue evidence="2">Leaf</tissue>
    </source>
</reference>
<dbReference type="EMBL" id="JAIQCV010000011">
    <property type="protein sequence ID" value="KAH1047932.1"/>
    <property type="molecule type" value="Genomic_DNA"/>
</dbReference>
<name>A0A9D3UMG1_9ROSI</name>
<sequence>MEVEDSSALSLEEKDELQQSIKKIKPTNSTPSGYPCWQQVGNYGLMLDTNSGVVEEDEKGLAQDFKQGVDEDENISISLSLEEKRHICFRAIELVDLGYHEYFVTKFFCAEDYEKDDLGVMTLLSASRLCYSVVMNFQLWSLLLMSQLYPYNVMASPLQCRDFGHSPPRSPIVPLPSYPSYFLHQLKSLAHSDEEKQSSPPNSAACDMQNKPGDNVKVGMETNPIK</sequence>
<comment type="caution">
    <text evidence="2">The sequence shown here is derived from an EMBL/GenBank/DDBJ whole genome shotgun (WGS) entry which is preliminary data.</text>
</comment>
<dbReference type="AlphaFoldDB" id="A0A9D3UMG1"/>
<evidence type="ECO:0000313" key="3">
    <source>
        <dbReference type="Proteomes" id="UP000828251"/>
    </source>
</evidence>
<accession>A0A9D3UMG1</accession>
<organism evidence="2 3">
    <name type="scientific">Gossypium stocksii</name>
    <dbReference type="NCBI Taxonomy" id="47602"/>
    <lineage>
        <taxon>Eukaryota</taxon>
        <taxon>Viridiplantae</taxon>
        <taxon>Streptophyta</taxon>
        <taxon>Embryophyta</taxon>
        <taxon>Tracheophyta</taxon>
        <taxon>Spermatophyta</taxon>
        <taxon>Magnoliopsida</taxon>
        <taxon>eudicotyledons</taxon>
        <taxon>Gunneridae</taxon>
        <taxon>Pentapetalae</taxon>
        <taxon>rosids</taxon>
        <taxon>malvids</taxon>
        <taxon>Malvales</taxon>
        <taxon>Malvaceae</taxon>
        <taxon>Malvoideae</taxon>
        <taxon>Gossypium</taxon>
    </lineage>
</organism>
<keyword evidence="3" id="KW-1185">Reference proteome</keyword>
<protein>
    <submittedName>
        <fullName evidence="2">Uncharacterized protein</fullName>
    </submittedName>
</protein>
<feature type="region of interest" description="Disordered" evidence="1">
    <location>
        <begin position="191"/>
        <end position="226"/>
    </location>
</feature>
<evidence type="ECO:0000256" key="1">
    <source>
        <dbReference type="SAM" id="MobiDB-lite"/>
    </source>
</evidence>
<feature type="compositionally biased region" description="Polar residues" evidence="1">
    <location>
        <begin position="18"/>
        <end position="31"/>
    </location>
</feature>
<dbReference type="OrthoDB" id="407275at2759"/>
<evidence type="ECO:0000313" key="2">
    <source>
        <dbReference type="EMBL" id="KAH1047932.1"/>
    </source>
</evidence>
<proteinExistence type="predicted"/>
<gene>
    <name evidence="2" type="ORF">J1N35_038716</name>
</gene>
<dbReference type="Proteomes" id="UP000828251">
    <property type="component" value="Unassembled WGS sequence"/>
</dbReference>
<feature type="region of interest" description="Disordered" evidence="1">
    <location>
        <begin position="1"/>
        <end position="31"/>
    </location>
</feature>